<comment type="caution">
    <text evidence="1">The sequence shown here is derived from an EMBL/GenBank/DDBJ whole genome shotgun (WGS) entry which is preliminary data.</text>
</comment>
<reference evidence="1 2" key="1">
    <citation type="journal article" date="2018" name="Mol. Plant">
        <title>The genome of Artemisia annua provides insight into the evolution of Asteraceae family and artemisinin biosynthesis.</title>
        <authorList>
            <person name="Shen Q."/>
            <person name="Zhang L."/>
            <person name="Liao Z."/>
            <person name="Wang S."/>
            <person name="Yan T."/>
            <person name="Shi P."/>
            <person name="Liu M."/>
            <person name="Fu X."/>
            <person name="Pan Q."/>
            <person name="Wang Y."/>
            <person name="Lv Z."/>
            <person name="Lu X."/>
            <person name="Zhang F."/>
            <person name="Jiang W."/>
            <person name="Ma Y."/>
            <person name="Chen M."/>
            <person name="Hao X."/>
            <person name="Li L."/>
            <person name="Tang Y."/>
            <person name="Lv G."/>
            <person name="Zhou Y."/>
            <person name="Sun X."/>
            <person name="Brodelius P.E."/>
            <person name="Rose J.K.C."/>
            <person name="Tang K."/>
        </authorList>
    </citation>
    <scope>NUCLEOTIDE SEQUENCE [LARGE SCALE GENOMIC DNA]</scope>
    <source>
        <strain evidence="2">cv. Huhao1</strain>
        <tissue evidence="1">Leaf</tissue>
    </source>
</reference>
<dbReference type="EMBL" id="PKPP01012954">
    <property type="protein sequence ID" value="PWA41629.1"/>
    <property type="molecule type" value="Genomic_DNA"/>
</dbReference>
<accession>A0A2U1KY20</accession>
<evidence type="ECO:0000313" key="2">
    <source>
        <dbReference type="Proteomes" id="UP000245207"/>
    </source>
</evidence>
<dbReference type="GO" id="GO:0016740">
    <property type="term" value="F:transferase activity"/>
    <property type="evidence" value="ECO:0007669"/>
    <property type="project" value="UniProtKB-KW"/>
</dbReference>
<protein>
    <submittedName>
        <fullName evidence="1">Pyridoxal phosphate-dependent transferase</fullName>
    </submittedName>
</protein>
<sequence>MKIYHEAAKFVKKCLRRTEDGALLFCRSGTTTSIKRLHEILGIGQEGGKIVKNRTADIIQETRKLNLKKKGGIPETQSTFSSIGSCKQFQQMRTQTQPQT</sequence>
<keyword evidence="2" id="KW-1185">Reference proteome</keyword>
<proteinExistence type="predicted"/>
<gene>
    <name evidence="1" type="ORF">CTI12_AA552900</name>
</gene>
<name>A0A2U1KY20_ARTAN</name>
<dbReference type="OrthoDB" id="420046at2759"/>
<organism evidence="1 2">
    <name type="scientific">Artemisia annua</name>
    <name type="common">Sweet wormwood</name>
    <dbReference type="NCBI Taxonomy" id="35608"/>
    <lineage>
        <taxon>Eukaryota</taxon>
        <taxon>Viridiplantae</taxon>
        <taxon>Streptophyta</taxon>
        <taxon>Embryophyta</taxon>
        <taxon>Tracheophyta</taxon>
        <taxon>Spermatophyta</taxon>
        <taxon>Magnoliopsida</taxon>
        <taxon>eudicotyledons</taxon>
        <taxon>Gunneridae</taxon>
        <taxon>Pentapetalae</taxon>
        <taxon>asterids</taxon>
        <taxon>campanulids</taxon>
        <taxon>Asterales</taxon>
        <taxon>Asteraceae</taxon>
        <taxon>Asteroideae</taxon>
        <taxon>Anthemideae</taxon>
        <taxon>Artemisiinae</taxon>
        <taxon>Artemisia</taxon>
    </lineage>
</organism>
<dbReference type="AlphaFoldDB" id="A0A2U1KY20"/>
<keyword evidence="1" id="KW-0808">Transferase</keyword>
<dbReference type="Proteomes" id="UP000245207">
    <property type="component" value="Unassembled WGS sequence"/>
</dbReference>
<evidence type="ECO:0000313" key="1">
    <source>
        <dbReference type="EMBL" id="PWA41629.1"/>
    </source>
</evidence>